<evidence type="ECO:0000259" key="5">
    <source>
        <dbReference type="PROSITE" id="PS51898"/>
    </source>
</evidence>
<organism evidence="6 7">
    <name type="scientific">Caballeronia choica</name>
    <dbReference type="NCBI Taxonomy" id="326476"/>
    <lineage>
        <taxon>Bacteria</taxon>
        <taxon>Pseudomonadati</taxon>
        <taxon>Pseudomonadota</taxon>
        <taxon>Betaproteobacteria</taxon>
        <taxon>Burkholderiales</taxon>
        <taxon>Burkholderiaceae</taxon>
        <taxon>Caballeronia</taxon>
    </lineage>
</organism>
<dbReference type="Gene3D" id="1.10.150.130">
    <property type="match status" value="1"/>
</dbReference>
<dbReference type="Proteomes" id="UP000054770">
    <property type="component" value="Unassembled WGS sequence"/>
</dbReference>
<reference evidence="6" key="1">
    <citation type="submission" date="2016-01" db="EMBL/GenBank/DDBJ databases">
        <authorList>
            <person name="Peeters C."/>
        </authorList>
    </citation>
    <scope>NUCLEOTIDE SEQUENCE [LARGE SCALE GENOMIC DNA]</scope>
    <source>
        <strain evidence="6">LMG 22940</strain>
    </source>
</reference>
<dbReference type="PANTHER" id="PTHR30629:SF2">
    <property type="entry name" value="PROPHAGE INTEGRASE INTS-RELATED"/>
    <property type="match status" value="1"/>
</dbReference>
<dbReference type="InterPro" id="IPR010998">
    <property type="entry name" value="Integrase_recombinase_N"/>
</dbReference>
<dbReference type="InterPro" id="IPR002104">
    <property type="entry name" value="Integrase_catalytic"/>
</dbReference>
<evidence type="ECO:0000256" key="2">
    <source>
        <dbReference type="ARBA" id="ARBA00022908"/>
    </source>
</evidence>
<dbReference type="GO" id="GO:0015074">
    <property type="term" value="P:DNA integration"/>
    <property type="evidence" value="ECO:0007669"/>
    <property type="project" value="UniProtKB-KW"/>
</dbReference>
<comment type="similarity">
    <text evidence="1">Belongs to the 'phage' integrase family.</text>
</comment>
<dbReference type="AlphaFoldDB" id="A0A158KDD4"/>
<dbReference type="PANTHER" id="PTHR30629">
    <property type="entry name" value="PROPHAGE INTEGRASE"/>
    <property type="match status" value="1"/>
</dbReference>
<proteinExistence type="inferred from homology"/>
<dbReference type="Pfam" id="PF00589">
    <property type="entry name" value="Phage_integrase"/>
    <property type="match status" value="1"/>
</dbReference>
<dbReference type="GO" id="GO:0003677">
    <property type="term" value="F:DNA binding"/>
    <property type="evidence" value="ECO:0007669"/>
    <property type="project" value="UniProtKB-KW"/>
</dbReference>
<accession>A0A158KDD4</accession>
<dbReference type="InterPro" id="IPR013762">
    <property type="entry name" value="Integrase-like_cat_sf"/>
</dbReference>
<dbReference type="OrthoDB" id="9775880at2"/>
<dbReference type="InterPro" id="IPR053876">
    <property type="entry name" value="Phage_int_M"/>
</dbReference>
<dbReference type="GO" id="GO:0006310">
    <property type="term" value="P:DNA recombination"/>
    <property type="evidence" value="ECO:0007669"/>
    <property type="project" value="UniProtKB-KW"/>
</dbReference>
<dbReference type="InterPro" id="IPR038488">
    <property type="entry name" value="Integrase_DNA-bd_sf"/>
</dbReference>
<name>A0A158KDD4_9BURK</name>
<dbReference type="InterPro" id="IPR050808">
    <property type="entry name" value="Phage_Integrase"/>
</dbReference>
<dbReference type="SUPFAM" id="SSF56349">
    <property type="entry name" value="DNA breaking-rejoining enzymes"/>
    <property type="match status" value="1"/>
</dbReference>
<keyword evidence="3" id="KW-0238">DNA-binding</keyword>
<dbReference type="Gene3D" id="1.10.443.10">
    <property type="entry name" value="Intergrase catalytic core"/>
    <property type="match status" value="1"/>
</dbReference>
<dbReference type="InterPro" id="IPR011010">
    <property type="entry name" value="DNA_brk_join_enz"/>
</dbReference>
<evidence type="ECO:0000313" key="6">
    <source>
        <dbReference type="EMBL" id="SAL79146.1"/>
    </source>
</evidence>
<sequence length="426" mass="47596">MARQYNRLTPLAVKRATNPGYLPDGGGLYLVIGKSPTANGGKSWVFRFRQHGRLREMGLGSLQLVSLAEARQRCIEARRKLHDGDDPIELRRATRREKKHAAAQRRTFSEAAAECIANKRCEWRNVKHGQQWENTLATYAFPIFGQWSVEQVDKAAILLAVNGIWTTKTETAARVLGRVRAVLQFAASMGYRPPVDPSLWADVAAVLPKASKLRKAKRQHFAAAPYRQAHEIVGAVRGTTSSPATRRLFEFIVLTAARSGEARAATWGEFDLSTRCWTVPAGRMKAGKLHRVPLSDRCIAILEEMRAARACTARPDPDELVFPAPRGGVLSDMTLTALLRRLSLPYTMHGFRSSFRVWAAEQTTFSREVCEHALAHGIEDETEAAYMRSDLFMRRRELMAAWDAYLATEPATDTADVIPLRAGQSR</sequence>
<gene>
    <name evidence="6" type="ORF">AWB68_05576</name>
</gene>
<dbReference type="EMBL" id="FCON02000082">
    <property type="protein sequence ID" value="SAL79146.1"/>
    <property type="molecule type" value="Genomic_DNA"/>
</dbReference>
<dbReference type="CDD" id="cd00801">
    <property type="entry name" value="INT_P4_C"/>
    <property type="match status" value="1"/>
</dbReference>
<dbReference type="Gene3D" id="3.30.160.390">
    <property type="entry name" value="Integrase, DNA-binding domain"/>
    <property type="match status" value="1"/>
</dbReference>
<keyword evidence="4" id="KW-0233">DNA recombination</keyword>
<comment type="caution">
    <text evidence="6">The sequence shown here is derived from an EMBL/GenBank/DDBJ whole genome shotgun (WGS) entry which is preliminary data.</text>
</comment>
<protein>
    <submittedName>
        <fullName evidence="6">Phage integrase</fullName>
    </submittedName>
</protein>
<dbReference type="Pfam" id="PF22022">
    <property type="entry name" value="Phage_int_M"/>
    <property type="match status" value="1"/>
</dbReference>
<evidence type="ECO:0000256" key="3">
    <source>
        <dbReference type="ARBA" id="ARBA00023125"/>
    </source>
</evidence>
<feature type="domain" description="Tyr recombinase" evidence="5">
    <location>
        <begin position="216"/>
        <end position="403"/>
    </location>
</feature>
<evidence type="ECO:0000256" key="4">
    <source>
        <dbReference type="ARBA" id="ARBA00023172"/>
    </source>
</evidence>
<dbReference type="RefSeq" id="WP_087647594.1">
    <property type="nucleotide sequence ID" value="NZ_FCON02000082.1"/>
</dbReference>
<evidence type="ECO:0000313" key="7">
    <source>
        <dbReference type="Proteomes" id="UP000054770"/>
    </source>
</evidence>
<dbReference type="Pfam" id="PF13356">
    <property type="entry name" value="Arm-DNA-bind_3"/>
    <property type="match status" value="1"/>
</dbReference>
<keyword evidence="2" id="KW-0229">DNA integration</keyword>
<keyword evidence="7" id="KW-1185">Reference proteome</keyword>
<evidence type="ECO:0000256" key="1">
    <source>
        <dbReference type="ARBA" id="ARBA00008857"/>
    </source>
</evidence>
<dbReference type="PROSITE" id="PS51898">
    <property type="entry name" value="TYR_RECOMBINASE"/>
    <property type="match status" value="1"/>
</dbReference>
<dbReference type="InterPro" id="IPR025166">
    <property type="entry name" value="Integrase_DNA_bind_dom"/>
</dbReference>